<name>A0A9Q1CD22_HOLLE</name>
<accession>A0A9Q1CD22</accession>
<comment type="caution">
    <text evidence="2">The sequence shown here is derived from an EMBL/GenBank/DDBJ whole genome shotgun (WGS) entry which is preliminary data.</text>
</comment>
<dbReference type="EMBL" id="JAIZAY010000004">
    <property type="protein sequence ID" value="KAJ8042715.1"/>
    <property type="molecule type" value="Genomic_DNA"/>
</dbReference>
<proteinExistence type="predicted"/>
<reference evidence="2" key="1">
    <citation type="submission" date="2021-10" db="EMBL/GenBank/DDBJ databases">
        <title>Tropical sea cucumber genome reveals ecological adaptation and Cuvierian tubules defense mechanism.</title>
        <authorList>
            <person name="Chen T."/>
        </authorList>
    </citation>
    <scope>NUCLEOTIDE SEQUENCE</scope>
    <source>
        <strain evidence="2">Nanhai2018</strain>
        <tissue evidence="2">Muscle</tissue>
    </source>
</reference>
<feature type="compositionally biased region" description="Polar residues" evidence="1">
    <location>
        <begin position="105"/>
        <end position="114"/>
    </location>
</feature>
<dbReference type="AlphaFoldDB" id="A0A9Q1CD22"/>
<organism evidence="2 3">
    <name type="scientific">Holothuria leucospilota</name>
    <name type="common">Black long sea cucumber</name>
    <name type="synonym">Mertensiothuria leucospilota</name>
    <dbReference type="NCBI Taxonomy" id="206669"/>
    <lineage>
        <taxon>Eukaryota</taxon>
        <taxon>Metazoa</taxon>
        <taxon>Echinodermata</taxon>
        <taxon>Eleutherozoa</taxon>
        <taxon>Echinozoa</taxon>
        <taxon>Holothuroidea</taxon>
        <taxon>Aspidochirotacea</taxon>
        <taxon>Aspidochirotida</taxon>
        <taxon>Holothuriidae</taxon>
        <taxon>Holothuria</taxon>
    </lineage>
</organism>
<sequence length="114" mass="13205">MELAHSYGVRDTNLSDFSKRSHPFPSTEESMSSLDVLPSPPDEWPGRYQTLKNRRVFDCWEEEVSLRPSLNQLRLSFTKIADSLEPCYDRPTVTPYLENVEESSEANTDQNTYQ</sequence>
<evidence type="ECO:0000256" key="1">
    <source>
        <dbReference type="SAM" id="MobiDB-lite"/>
    </source>
</evidence>
<feature type="region of interest" description="Disordered" evidence="1">
    <location>
        <begin position="1"/>
        <end position="43"/>
    </location>
</feature>
<keyword evidence="3" id="KW-1185">Reference proteome</keyword>
<evidence type="ECO:0000313" key="3">
    <source>
        <dbReference type="Proteomes" id="UP001152320"/>
    </source>
</evidence>
<feature type="region of interest" description="Disordered" evidence="1">
    <location>
        <begin position="95"/>
        <end position="114"/>
    </location>
</feature>
<evidence type="ECO:0000313" key="2">
    <source>
        <dbReference type="EMBL" id="KAJ8042715.1"/>
    </source>
</evidence>
<protein>
    <submittedName>
        <fullName evidence="2">Uncharacterized protein</fullName>
    </submittedName>
</protein>
<dbReference type="Proteomes" id="UP001152320">
    <property type="component" value="Chromosome 4"/>
</dbReference>
<gene>
    <name evidence="2" type="ORF">HOLleu_09551</name>
</gene>